<name>A0A9W6YXZ2_AMBMO</name>
<dbReference type="Pfam" id="PF09418">
    <property type="entry name" value="DUF2009"/>
    <property type="match status" value="1"/>
</dbReference>
<evidence type="ECO:0000313" key="5">
    <source>
        <dbReference type="Proteomes" id="UP001165063"/>
    </source>
</evidence>
<sequence>MGAIEQEKTPKRTLAELLDADDDQLNKIDSDNVQVEDEDEDEELAETFNPDYCIDCQHNPIEIKCLNCDENFCRVCFQFVHKGGARKRHKIEELVKLGGDDDDKKKANGKNEDDEGDEVLPDADPSPAAEDQRKTAMILDGIKRNVKFIPLRLNGEERQMLRLLEAALNVSEYTDRVDILSYKSKTKRIVEQLREMCSILAGLVVSSNMKLGQKLIEDKNFEDNAEWYQTVFEVGRRYKIMNPERMRDTFGKLCYMIMDSRLYDIKQHMEFDLYKPIKTVHLFLTSKGDSKVLDMFDDPLIIDATAEIRPEGRSRMLINRLIKQKEHAIEKLVTRYYQYGFTKEELRQVLYSIGDFNAYTNKNRQPVLRMIKRLDTFFQDSGNSKKYSLGIRYGHMGARLTHDHEKQYLYVKQALELWSHVMKDLIELWSAADDDLFNGQRYQLANTGQGLNRIKACPILYKKMYNLLHQVQKKFDFWVGIPVIHLGDDAVPNALFFLDKYIQIPSILIPIDRCIQEIEVLAKDKYLKAYIDTQFTSVVDLQKTILCDYFKHGFDGSGADNFYFAGSCVDAASTSSCEFCNNIGKKDYYKIFLLSGFTNFNGDGY</sequence>
<accession>A0A9W6YXZ2</accession>
<dbReference type="InterPro" id="IPR000315">
    <property type="entry name" value="Znf_B-box"/>
</dbReference>
<dbReference type="PANTHER" id="PTHR31560:SF0">
    <property type="entry name" value="UPF0652 PROTEIN C22H10.08"/>
    <property type="match status" value="1"/>
</dbReference>
<organism evidence="4 5">
    <name type="scientific">Ambrosiozyma monospora</name>
    <name type="common">Yeast</name>
    <name type="synonym">Endomycopsis monosporus</name>
    <dbReference type="NCBI Taxonomy" id="43982"/>
    <lineage>
        <taxon>Eukaryota</taxon>
        <taxon>Fungi</taxon>
        <taxon>Dikarya</taxon>
        <taxon>Ascomycota</taxon>
        <taxon>Saccharomycotina</taxon>
        <taxon>Pichiomycetes</taxon>
        <taxon>Pichiales</taxon>
        <taxon>Pichiaceae</taxon>
        <taxon>Ambrosiozyma</taxon>
    </lineage>
</organism>
<reference evidence="4" key="1">
    <citation type="submission" date="2023-04" db="EMBL/GenBank/DDBJ databases">
        <title>Ambrosiozyma monospora NBRC 1965.</title>
        <authorList>
            <person name="Ichikawa N."/>
            <person name="Sato H."/>
            <person name="Tonouchi N."/>
        </authorList>
    </citation>
    <scope>NUCLEOTIDE SEQUENCE</scope>
    <source>
        <strain evidence="4">NBRC 1965</strain>
    </source>
</reference>
<keyword evidence="1" id="KW-0479">Metal-binding</keyword>
<keyword evidence="1" id="KW-0862">Zinc</keyword>
<evidence type="ECO:0000313" key="4">
    <source>
        <dbReference type="EMBL" id="GMG36363.1"/>
    </source>
</evidence>
<keyword evidence="5" id="KW-1185">Reference proteome</keyword>
<protein>
    <submittedName>
        <fullName evidence="4">Unnamed protein product</fullName>
    </submittedName>
</protein>
<gene>
    <name evidence="4" type="ORF">Amon01_000466500</name>
</gene>
<dbReference type="PANTHER" id="PTHR31560">
    <property type="entry name" value="UPF0652 PROTEIN C16A11.03C-RELATED"/>
    <property type="match status" value="1"/>
</dbReference>
<evidence type="ECO:0000259" key="3">
    <source>
        <dbReference type="PROSITE" id="PS50119"/>
    </source>
</evidence>
<feature type="compositionally biased region" description="Basic and acidic residues" evidence="2">
    <location>
        <begin position="99"/>
        <end position="111"/>
    </location>
</feature>
<evidence type="ECO:0000256" key="1">
    <source>
        <dbReference type="PROSITE-ProRule" id="PRU00024"/>
    </source>
</evidence>
<dbReference type="GO" id="GO:0008270">
    <property type="term" value="F:zinc ion binding"/>
    <property type="evidence" value="ECO:0007669"/>
    <property type="project" value="UniProtKB-KW"/>
</dbReference>
<dbReference type="PROSITE" id="PS50119">
    <property type="entry name" value="ZF_BBOX"/>
    <property type="match status" value="1"/>
</dbReference>
<dbReference type="Proteomes" id="UP001165063">
    <property type="component" value="Unassembled WGS sequence"/>
</dbReference>
<dbReference type="EMBL" id="BSXU01002311">
    <property type="protein sequence ID" value="GMG36363.1"/>
    <property type="molecule type" value="Genomic_DNA"/>
</dbReference>
<feature type="domain" description="B box-type" evidence="3">
    <location>
        <begin position="48"/>
        <end position="94"/>
    </location>
</feature>
<keyword evidence="1" id="KW-0863">Zinc-finger</keyword>
<dbReference type="AlphaFoldDB" id="A0A9W6YXZ2"/>
<dbReference type="OrthoDB" id="406045at2759"/>
<feature type="compositionally biased region" description="Acidic residues" evidence="2">
    <location>
        <begin position="112"/>
        <end position="121"/>
    </location>
</feature>
<dbReference type="InterPro" id="IPR057668">
    <property type="entry name" value="E2_Ub-conjug_enz_C"/>
</dbReference>
<dbReference type="InterPro" id="IPR018553">
    <property type="entry name" value="E2_Ub-conjug_enz"/>
</dbReference>
<evidence type="ECO:0000256" key="2">
    <source>
        <dbReference type="SAM" id="MobiDB-lite"/>
    </source>
</evidence>
<proteinExistence type="predicted"/>
<comment type="caution">
    <text evidence="4">The sequence shown here is derived from an EMBL/GenBank/DDBJ whole genome shotgun (WGS) entry which is preliminary data.</text>
</comment>
<feature type="region of interest" description="Disordered" evidence="2">
    <location>
        <begin position="99"/>
        <end position="131"/>
    </location>
</feature>
<dbReference type="Pfam" id="PF22586">
    <property type="entry name" value="ANCHR-like_BBOX"/>
    <property type="match status" value="1"/>
</dbReference>